<dbReference type="GO" id="GO:0005737">
    <property type="term" value="C:cytoplasm"/>
    <property type="evidence" value="ECO:0007669"/>
    <property type="project" value="UniProtKB-ARBA"/>
</dbReference>
<dbReference type="PANTHER" id="PTHR10760:SF2">
    <property type="entry name" value="LD13476P-RELATED"/>
    <property type="match status" value="1"/>
</dbReference>
<feature type="signal peptide" evidence="3">
    <location>
        <begin position="1"/>
        <end position="28"/>
    </location>
</feature>
<organism evidence="5 6">
    <name type="scientific">Cafeteria roenbergensis</name>
    <name type="common">Marine flagellate</name>
    <dbReference type="NCBI Taxonomy" id="33653"/>
    <lineage>
        <taxon>Eukaryota</taxon>
        <taxon>Sar</taxon>
        <taxon>Stramenopiles</taxon>
        <taxon>Bigyra</taxon>
        <taxon>Opalozoa</taxon>
        <taxon>Bicosoecida</taxon>
        <taxon>Cafeteriaceae</taxon>
        <taxon>Cafeteria</taxon>
    </lineage>
</organism>
<accession>A0A5A8CNV9</accession>
<proteinExistence type="inferred from homology"/>
<comment type="similarity">
    <text evidence="1">Belongs to the ClpA/ClpB family. Torsin subfamily.</text>
</comment>
<dbReference type="InterPro" id="IPR010448">
    <property type="entry name" value="Torsin"/>
</dbReference>
<keyword evidence="3" id="KW-0732">Signal</keyword>
<feature type="region of interest" description="Disordered" evidence="2">
    <location>
        <begin position="202"/>
        <end position="256"/>
    </location>
</feature>
<evidence type="ECO:0000259" key="4">
    <source>
        <dbReference type="SMART" id="SM00382"/>
    </source>
</evidence>
<dbReference type="InterPro" id="IPR027417">
    <property type="entry name" value="P-loop_NTPase"/>
</dbReference>
<dbReference type="GO" id="GO:0016887">
    <property type="term" value="F:ATP hydrolysis activity"/>
    <property type="evidence" value="ECO:0007669"/>
    <property type="project" value="InterPro"/>
</dbReference>
<dbReference type="SMART" id="SM00382">
    <property type="entry name" value="AAA"/>
    <property type="match status" value="1"/>
</dbReference>
<gene>
    <name evidence="5" type="ORF">FNF29_02839</name>
</gene>
<dbReference type="SUPFAM" id="SSF52540">
    <property type="entry name" value="P-loop containing nucleoside triphosphate hydrolases"/>
    <property type="match status" value="1"/>
</dbReference>
<evidence type="ECO:0000313" key="5">
    <source>
        <dbReference type="EMBL" id="KAA0153850.1"/>
    </source>
</evidence>
<dbReference type="Proteomes" id="UP000323011">
    <property type="component" value="Unassembled WGS sequence"/>
</dbReference>
<feature type="compositionally biased region" description="Low complexity" evidence="2">
    <location>
        <begin position="202"/>
        <end position="249"/>
    </location>
</feature>
<dbReference type="EMBL" id="VLTN01000014">
    <property type="protein sequence ID" value="KAA0153850.1"/>
    <property type="molecule type" value="Genomic_DNA"/>
</dbReference>
<keyword evidence="6" id="KW-1185">Reference proteome</keyword>
<evidence type="ECO:0000256" key="2">
    <source>
        <dbReference type="SAM" id="MobiDB-lite"/>
    </source>
</evidence>
<name>A0A5A8CNV9_CAFRO</name>
<dbReference type="Gene3D" id="3.40.50.300">
    <property type="entry name" value="P-loop containing nucleotide triphosphate hydrolases"/>
    <property type="match status" value="1"/>
</dbReference>
<dbReference type="PANTHER" id="PTHR10760">
    <property type="entry name" value="TORSIN"/>
    <property type="match status" value="1"/>
</dbReference>
<dbReference type="InterPro" id="IPR003593">
    <property type="entry name" value="AAA+_ATPase"/>
</dbReference>
<feature type="domain" description="AAA+ ATPase" evidence="4">
    <location>
        <begin position="97"/>
        <end position="269"/>
    </location>
</feature>
<dbReference type="AlphaFoldDB" id="A0A5A8CNV9"/>
<evidence type="ECO:0000256" key="3">
    <source>
        <dbReference type="SAM" id="SignalP"/>
    </source>
</evidence>
<dbReference type="GO" id="GO:0005524">
    <property type="term" value="F:ATP binding"/>
    <property type="evidence" value="ECO:0007669"/>
    <property type="project" value="InterPro"/>
</dbReference>
<comment type="caution">
    <text evidence="5">The sequence shown here is derived from an EMBL/GenBank/DDBJ whole genome shotgun (WGS) entry which is preliminary data.</text>
</comment>
<sequence length="521" mass="54922">MARPGGAARRFVVVAVVALAVVLPGASAYFRERFWHQVRKLTGSACPWRKDAGQELHRLLNNRIGGQIGAVEQLVDAVERWTVSVQSAGSGGRPAGGPMVLFLSGVTGSGKTTAAGLVARSLLEASVPPQHRSDPLVPEGLLQLNGEVFTEAGGGTPESLRQQVAALAARCSGRGVVVFDEFQKADPSAVSAVLELINGTPPAAASPEAAPGSEPAPVSAATAEAAPGSEPAPVSAATAEAETAPAAGAPSPPASAPASTDVRGLVFLFLVDLLSEDANRIITQAAAKEPTIEQHLFTVEVDGNTIPRGVGVREATARRVEREIAGGIQRELEGRWPSFSLGSAMRHTVSFLPFTEEATERVVAIHLRAAVALLESLPEGSGLHRVEPSKELLAMFSSSTFVSYTGRRTRGQDGSVVVVMLAEDGARQVSEHRDAPIRRLVRELRGLAERRQAFWDKQQEYLQDPAQRRLAQASAKSSVVARVTPHGTLHNAIRIVLVRGGIVDAELDVQLDQPEAEGQAP</sequence>
<protein>
    <recommendedName>
        <fullName evidence="4">AAA+ ATPase domain-containing protein</fullName>
    </recommendedName>
</protein>
<dbReference type="CDD" id="cd00009">
    <property type="entry name" value="AAA"/>
    <property type="match status" value="1"/>
</dbReference>
<feature type="chain" id="PRO_5023036262" description="AAA+ ATPase domain-containing protein" evidence="3">
    <location>
        <begin position="29"/>
        <end position="521"/>
    </location>
</feature>
<reference evidence="5 6" key="1">
    <citation type="submission" date="2019-07" db="EMBL/GenBank/DDBJ databases">
        <title>Genomes of Cafeteria roenbergensis.</title>
        <authorList>
            <person name="Fischer M.G."/>
            <person name="Hackl T."/>
            <person name="Roman M."/>
        </authorList>
    </citation>
    <scope>NUCLEOTIDE SEQUENCE [LARGE SCALE GENOMIC DNA]</scope>
    <source>
        <strain evidence="5 6">BVI</strain>
    </source>
</reference>
<evidence type="ECO:0000313" key="6">
    <source>
        <dbReference type="Proteomes" id="UP000323011"/>
    </source>
</evidence>
<evidence type="ECO:0000256" key="1">
    <source>
        <dbReference type="ARBA" id="ARBA00006235"/>
    </source>
</evidence>